<organism evidence="1 2">
    <name type="scientific">Flavobacterium beibuense F44-8</name>
    <dbReference type="NCBI Taxonomy" id="1406840"/>
    <lineage>
        <taxon>Bacteria</taxon>
        <taxon>Pseudomonadati</taxon>
        <taxon>Bacteroidota</taxon>
        <taxon>Flavobacteriia</taxon>
        <taxon>Flavobacteriales</taxon>
        <taxon>Flavobacteriaceae</taxon>
        <taxon>Flavobacterium</taxon>
    </lineage>
</organism>
<proteinExistence type="predicted"/>
<protein>
    <recommendedName>
        <fullName evidence="3">Gas vesicle protein GvpG</fullName>
    </recommendedName>
</protein>
<comment type="caution">
    <text evidence="1">The sequence shown here is derived from an EMBL/GenBank/DDBJ whole genome shotgun (WGS) entry which is preliminary data.</text>
</comment>
<evidence type="ECO:0000313" key="1">
    <source>
        <dbReference type="EMBL" id="KGO83629.1"/>
    </source>
</evidence>
<reference evidence="1 2" key="1">
    <citation type="submission" date="2013-09" db="EMBL/GenBank/DDBJ databases">
        <authorList>
            <person name="Zeng Z."/>
            <person name="Chen C."/>
        </authorList>
    </citation>
    <scope>NUCLEOTIDE SEQUENCE [LARGE SCALE GENOMIC DNA]</scope>
    <source>
        <strain evidence="1 2">F44-8</strain>
    </source>
</reference>
<dbReference type="Proteomes" id="UP000030129">
    <property type="component" value="Unassembled WGS sequence"/>
</dbReference>
<dbReference type="STRING" id="1406840.Q763_03430"/>
<name>A0A0A2LUJ2_9FLAO</name>
<gene>
    <name evidence="1" type="ORF">Q763_03430</name>
</gene>
<dbReference type="eggNOG" id="ENOG5030QMV">
    <property type="taxonomic scope" value="Bacteria"/>
</dbReference>
<dbReference type="EMBL" id="JRLV01000003">
    <property type="protein sequence ID" value="KGO83629.1"/>
    <property type="molecule type" value="Genomic_DNA"/>
</dbReference>
<evidence type="ECO:0008006" key="3">
    <source>
        <dbReference type="Google" id="ProtNLM"/>
    </source>
</evidence>
<dbReference type="RefSeq" id="WP_035131177.1">
    <property type="nucleotide sequence ID" value="NZ_JRLV01000003.1"/>
</dbReference>
<keyword evidence="2" id="KW-1185">Reference proteome</keyword>
<dbReference type="AlphaFoldDB" id="A0A0A2LUJ2"/>
<accession>A0A0A2LUJ2</accession>
<evidence type="ECO:0000313" key="2">
    <source>
        <dbReference type="Proteomes" id="UP000030129"/>
    </source>
</evidence>
<sequence length="78" mass="9395">MVKTQLQEVFGKLSPYVKNRVMPVIDILLERAEDLDSMNRKDNVDYYEDELESIMKEVRKIKYIEDQWQIMNAKLKNN</sequence>